<sequence>MVGYMMAYFLVIALYVLVSLYFKWLLSWGGAEKIEGWLAGFLINFRATDWDAGQIRFYALLSWVAWTVFCVLLLLAG</sequence>
<evidence type="ECO:0000313" key="3">
    <source>
        <dbReference type="Proteomes" id="UP000279284"/>
    </source>
</evidence>
<dbReference type="AlphaFoldDB" id="A0A3S4NPV9"/>
<accession>A0A3S4NPV9</accession>
<dbReference type="STRING" id="493.BWD07_07330"/>
<feature type="transmembrane region" description="Helical" evidence="1">
    <location>
        <begin position="7"/>
        <end position="26"/>
    </location>
</feature>
<keyword evidence="1" id="KW-1133">Transmembrane helix</keyword>
<dbReference type="KEGG" id="nci:NCTC10296_02214"/>
<keyword evidence="3" id="KW-1185">Reference proteome</keyword>
<gene>
    <name evidence="2" type="ORF">NCTC10296_02214</name>
</gene>
<keyword evidence="1" id="KW-0472">Membrane</keyword>
<dbReference type="Proteomes" id="UP000279284">
    <property type="component" value="Chromosome"/>
</dbReference>
<organism evidence="2 3">
    <name type="scientific">Neisseria canis</name>
    <dbReference type="NCBI Taxonomy" id="493"/>
    <lineage>
        <taxon>Bacteria</taxon>
        <taxon>Pseudomonadati</taxon>
        <taxon>Pseudomonadota</taxon>
        <taxon>Betaproteobacteria</taxon>
        <taxon>Neisseriales</taxon>
        <taxon>Neisseriaceae</taxon>
        <taxon>Neisseria</taxon>
    </lineage>
</organism>
<keyword evidence="1" id="KW-0812">Transmembrane</keyword>
<proteinExistence type="predicted"/>
<protein>
    <submittedName>
        <fullName evidence="2">Uncharacterized protein</fullName>
    </submittedName>
</protein>
<name>A0A3S4NPV9_9NEIS</name>
<dbReference type="EMBL" id="LR134313">
    <property type="protein sequence ID" value="VEF03233.1"/>
    <property type="molecule type" value="Genomic_DNA"/>
</dbReference>
<feature type="transmembrane region" description="Helical" evidence="1">
    <location>
        <begin position="55"/>
        <end position="76"/>
    </location>
</feature>
<evidence type="ECO:0000313" key="2">
    <source>
        <dbReference type="EMBL" id="VEF03233.1"/>
    </source>
</evidence>
<dbReference type="RefSeq" id="WP_085416704.1">
    <property type="nucleotide sequence ID" value="NZ_CAUJPY010000017.1"/>
</dbReference>
<evidence type="ECO:0000256" key="1">
    <source>
        <dbReference type="SAM" id="Phobius"/>
    </source>
</evidence>
<reference evidence="2 3" key="1">
    <citation type="submission" date="2018-12" db="EMBL/GenBank/DDBJ databases">
        <authorList>
            <consortium name="Pathogen Informatics"/>
        </authorList>
    </citation>
    <scope>NUCLEOTIDE SEQUENCE [LARGE SCALE GENOMIC DNA]</scope>
    <source>
        <strain evidence="2 3">NCTC10296</strain>
    </source>
</reference>